<evidence type="ECO:0000256" key="2">
    <source>
        <dbReference type="SAM" id="Phobius"/>
    </source>
</evidence>
<keyword evidence="2" id="KW-1133">Transmembrane helix</keyword>
<proteinExistence type="predicted"/>
<protein>
    <submittedName>
        <fullName evidence="3">Large exoprotein</fullName>
    </submittedName>
</protein>
<feature type="compositionally biased region" description="Gly residues" evidence="1">
    <location>
        <begin position="178"/>
        <end position="193"/>
    </location>
</feature>
<feature type="transmembrane region" description="Helical" evidence="2">
    <location>
        <begin position="20"/>
        <end position="43"/>
    </location>
</feature>
<comment type="caution">
    <text evidence="3">The sequence shown here is derived from an EMBL/GenBank/DDBJ whole genome shotgun (WGS) entry which is preliminary data.</text>
</comment>
<dbReference type="Proteomes" id="UP000244649">
    <property type="component" value="Unassembled WGS sequence"/>
</dbReference>
<gene>
    <name evidence="3" type="ORF">DC432_02230</name>
</gene>
<dbReference type="AlphaFoldDB" id="A0A2T7WWY4"/>
<dbReference type="EMBL" id="QDFT01000003">
    <property type="protein sequence ID" value="PVE79190.1"/>
    <property type="molecule type" value="Genomic_DNA"/>
</dbReference>
<keyword evidence="2" id="KW-0472">Membrane</keyword>
<evidence type="ECO:0000313" key="3">
    <source>
        <dbReference type="EMBL" id="PVE79190.1"/>
    </source>
</evidence>
<organism evidence="3 4">
    <name type="scientific">Microbacterium testaceum</name>
    <name type="common">Aureobacterium testaceum</name>
    <name type="synonym">Brevibacterium testaceum</name>
    <dbReference type="NCBI Taxonomy" id="2033"/>
    <lineage>
        <taxon>Bacteria</taxon>
        <taxon>Bacillati</taxon>
        <taxon>Actinomycetota</taxon>
        <taxon>Actinomycetes</taxon>
        <taxon>Micrococcales</taxon>
        <taxon>Microbacteriaceae</taxon>
        <taxon>Microbacterium</taxon>
    </lineage>
</organism>
<feature type="compositionally biased region" description="Pro residues" evidence="1">
    <location>
        <begin position="197"/>
        <end position="238"/>
    </location>
</feature>
<keyword evidence="2" id="KW-0812">Transmembrane</keyword>
<feature type="transmembrane region" description="Helical" evidence="2">
    <location>
        <begin position="64"/>
        <end position="83"/>
    </location>
</feature>
<feature type="region of interest" description="Disordered" evidence="1">
    <location>
        <begin position="169"/>
        <end position="238"/>
    </location>
</feature>
<evidence type="ECO:0000256" key="1">
    <source>
        <dbReference type="SAM" id="MobiDB-lite"/>
    </source>
</evidence>
<sequence length="238" mass="24854">MNYLAYSDYGAPSAGEAAFLAIAYLFLFLFAIAGYLITSFLLMRIFDKAGVQGKWRAWVPLYNYLVFAKLGDVSPWVVLGLAVASAIPILNFLAGLGLVVALIMISYRVNAKFGRDWPLLLLFILGPLGQWIFLAILAFGSNPWNPAIRPAPWANSFIADKTVWNGIPVQPGQPVAGGPNGPGYGGPGYGGSAYGTPPAPPASGATPPPPAPPAQGFTPPPASGTTPPPPAPPAGPRV</sequence>
<evidence type="ECO:0000313" key="4">
    <source>
        <dbReference type="Proteomes" id="UP000244649"/>
    </source>
</evidence>
<accession>A0A2T7WWY4</accession>
<feature type="transmembrane region" description="Helical" evidence="2">
    <location>
        <begin position="119"/>
        <end position="140"/>
    </location>
</feature>
<name>A0A2T7WWY4_MICTE</name>
<reference evidence="3 4" key="1">
    <citation type="submission" date="2018-04" db="EMBL/GenBank/DDBJ databases">
        <authorList>
            <person name="Go L.Y."/>
            <person name="Mitchell J.A."/>
        </authorList>
    </citation>
    <scope>NUCLEOTIDE SEQUENCE [LARGE SCALE GENOMIC DNA]</scope>
    <source>
        <strain evidence="3 4">TPD7010</strain>
    </source>
</reference>
<feature type="transmembrane region" description="Helical" evidence="2">
    <location>
        <begin position="89"/>
        <end position="107"/>
    </location>
</feature>